<reference evidence="1" key="2">
    <citation type="journal article" date="2015" name="Data Brief">
        <title>Shoot transcriptome of the giant reed, Arundo donax.</title>
        <authorList>
            <person name="Barrero R.A."/>
            <person name="Guerrero F.D."/>
            <person name="Moolhuijzen P."/>
            <person name="Goolsby J.A."/>
            <person name="Tidwell J."/>
            <person name="Bellgard S.E."/>
            <person name="Bellgard M.I."/>
        </authorList>
    </citation>
    <scope>NUCLEOTIDE SEQUENCE</scope>
    <source>
        <tissue evidence="1">Shoot tissue taken approximately 20 cm above the soil surface</tissue>
    </source>
</reference>
<dbReference type="EMBL" id="GBRH01170295">
    <property type="protein sequence ID" value="JAE27601.1"/>
    <property type="molecule type" value="Transcribed_RNA"/>
</dbReference>
<dbReference type="AlphaFoldDB" id="A0A0A9GYG5"/>
<sequence length="25" mass="2940">MANWQLLIERNATTTSRVSYPTMKQ</sequence>
<proteinExistence type="predicted"/>
<evidence type="ECO:0000313" key="1">
    <source>
        <dbReference type="EMBL" id="JAE27601.1"/>
    </source>
</evidence>
<reference evidence="1" key="1">
    <citation type="submission" date="2014-09" db="EMBL/GenBank/DDBJ databases">
        <authorList>
            <person name="Magalhaes I.L.F."/>
            <person name="Oliveira U."/>
            <person name="Santos F.R."/>
            <person name="Vidigal T.H.D.A."/>
            <person name="Brescovit A.D."/>
            <person name="Santos A.J."/>
        </authorList>
    </citation>
    <scope>NUCLEOTIDE SEQUENCE</scope>
    <source>
        <tissue evidence="1">Shoot tissue taken approximately 20 cm above the soil surface</tissue>
    </source>
</reference>
<protein>
    <submittedName>
        <fullName evidence="1">Uncharacterized protein</fullName>
    </submittedName>
</protein>
<organism evidence="1">
    <name type="scientific">Arundo donax</name>
    <name type="common">Giant reed</name>
    <name type="synonym">Donax arundinaceus</name>
    <dbReference type="NCBI Taxonomy" id="35708"/>
    <lineage>
        <taxon>Eukaryota</taxon>
        <taxon>Viridiplantae</taxon>
        <taxon>Streptophyta</taxon>
        <taxon>Embryophyta</taxon>
        <taxon>Tracheophyta</taxon>
        <taxon>Spermatophyta</taxon>
        <taxon>Magnoliopsida</taxon>
        <taxon>Liliopsida</taxon>
        <taxon>Poales</taxon>
        <taxon>Poaceae</taxon>
        <taxon>PACMAD clade</taxon>
        <taxon>Arundinoideae</taxon>
        <taxon>Arundineae</taxon>
        <taxon>Arundo</taxon>
    </lineage>
</organism>
<accession>A0A0A9GYG5</accession>
<name>A0A0A9GYG5_ARUDO</name>